<protein>
    <submittedName>
        <fullName evidence="2">Uncharacterized protein</fullName>
    </submittedName>
</protein>
<keyword evidence="1" id="KW-0175">Coiled coil</keyword>
<dbReference type="Pfam" id="PF00023">
    <property type="entry name" value="Ank"/>
    <property type="match status" value="1"/>
</dbReference>
<dbReference type="EMBL" id="OUNF01000357">
    <property type="protein sequence ID" value="SPP34392.1"/>
    <property type="molecule type" value="Genomic_DNA"/>
</dbReference>
<feature type="coiled-coil region" evidence="1">
    <location>
        <begin position="406"/>
        <end position="433"/>
    </location>
</feature>
<dbReference type="AlphaFoldDB" id="A0A3B0JGS3"/>
<sequence length="465" mass="53217">MLPIEGQINSAANFQAEDFESKNATDLDYLANPLSASNVKIAEIKDKKNEVPFSSRRSSSHVLELFSNEDVEINIPDETPCATQSESGIARLFRGIAGLFKGRNSMDVTLYQSKVQRSSAIDYSSAESIGSRLLNICKGERDISFDQEINSLYKEGCLYDALLLQDEKNQDTPLHVAIKKNRADFVKKLLCILKEPYRANEFYKHKYFEHKQENEKPLSKVINTKNKDEKDVITLTIEGNNSECISALFNYLTRENINRRKDVKSEYTPLHEAVLLGKNEAVKELLKSKDIDTELIDKESYKAYNYANNKEAIELFIEHYSSKISKLRIKLEDSNKKLAPTKSFLFITKSVAAILAASGSCFRMYKNSYDTENKEASENMLYRILGFLFDTMGVVFLVNHFIDITLSKCEEKNSSLNKESDSYVEERNMLKNKLRHFQKRNTRTNTQMSEIISVTPESELGYSRL</sequence>
<dbReference type="PANTHER" id="PTHR24121:SF23">
    <property type="entry name" value="NO MECHANORECEPTOR POTENTIAL C, ISOFORM H"/>
    <property type="match status" value="1"/>
</dbReference>
<dbReference type="SUPFAM" id="SSF48403">
    <property type="entry name" value="Ankyrin repeat"/>
    <property type="match status" value="1"/>
</dbReference>
<organism evidence="2">
    <name type="scientific">Wolbachia endosymbiont of Aleurodicus floccissimus</name>
    <dbReference type="NCBI Taxonomy" id="2152762"/>
    <lineage>
        <taxon>Bacteria</taxon>
        <taxon>Pseudomonadati</taxon>
        <taxon>Pseudomonadota</taxon>
        <taxon>Alphaproteobacteria</taxon>
        <taxon>Rickettsiales</taxon>
        <taxon>Anaplasmataceae</taxon>
        <taxon>Wolbachieae</taxon>
        <taxon>Wolbachia</taxon>
    </lineage>
</organism>
<dbReference type="InterPro" id="IPR002110">
    <property type="entry name" value="Ankyrin_rpt"/>
</dbReference>
<dbReference type="Pfam" id="PF12796">
    <property type="entry name" value="Ank_2"/>
    <property type="match status" value="1"/>
</dbReference>
<dbReference type="SMART" id="SM00248">
    <property type="entry name" value="ANK"/>
    <property type="match status" value="3"/>
</dbReference>
<dbReference type="Gene3D" id="1.25.40.20">
    <property type="entry name" value="Ankyrin repeat-containing domain"/>
    <property type="match status" value="1"/>
</dbReference>
<name>A0A3B0JGS3_9RICK</name>
<accession>A0A3B0JGS3</accession>
<dbReference type="PANTHER" id="PTHR24121">
    <property type="entry name" value="NO MECHANORECEPTOR POTENTIAL C, ISOFORM D-RELATED"/>
    <property type="match status" value="1"/>
</dbReference>
<dbReference type="InterPro" id="IPR036770">
    <property type="entry name" value="Ankyrin_rpt-contain_sf"/>
</dbReference>
<evidence type="ECO:0000256" key="1">
    <source>
        <dbReference type="SAM" id="Coils"/>
    </source>
</evidence>
<proteinExistence type="predicted"/>
<evidence type="ECO:0000313" key="2">
    <source>
        <dbReference type="EMBL" id="SPP34392.1"/>
    </source>
</evidence>
<reference evidence="2" key="1">
    <citation type="submission" date="2018-04" db="EMBL/GenBank/DDBJ databases">
        <authorList>
            <person name="Go L.Y."/>
            <person name="Mitchell J.A."/>
        </authorList>
    </citation>
    <scope>NUCLEOTIDE SEQUENCE</scope>
    <source>
        <strain evidence="2">WBAF</strain>
    </source>
</reference>
<gene>
    <name evidence="2" type="ORF">WBAF_1348</name>
</gene>